<evidence type="ECO:0000313" key="3">
    <source>
        <dbReference type="Proteomes" id="UP001168338"/>
    </source>
</evidence>
<keyword evidence="1" id="KW-1133">Transmembrane helix</keyword>
<keyword evidence="3" id="KW-1185">Reference proteome</keyword>
<protein>
    <submittedName>
        <fullName evidence="2">Uncharacterized protein</fullName>
    </submittedName>
</protein>
<evidence type="ECO:0000313" key="2">
    <source>
        <dbReference type="EMBL" id="MDN7024648.1"/>
    </source>
</evidence>
<proteinExistence type="predicted"/>
<name>A0ABT8M9N1_9EURY</name>
<accession>A0ABT8M9N1</accession>
<keyword evidence="1" id="KW-0472">Membrane</keyword>
<sequence>MVAGRYGCDCRLAAAIVIATYLISLLTFPPVVYFVLWKGSAGMNNESPLTWMFDRIRTGHPLQ</sequence>
<keyword evidence="1" id="KW-0812">Transmembrane</keyword>
<dbReference type="Proteomes" id="UP001168338">
    <property type="component" value="Unassembled WGS sequence"/>
</dbReference>
<evidence type="ECO:0000256" key="1">
    <source>
        <dbReference type="SAM" id="Phobius"/>
    </source>
</evidence>
<organism evidence="2 3">
    <name type="scientific">Methanoculleus frigidifontis</name>
    <dbReference type="NCBI Taxonomy" id="2584085"/>
    <lineage>
        <taxon>Archaea</taxon>
        <taxon>Methanobacteriati</taxon>
        <taxon>Methanobacteriota</taxon>
        <taxon>Stenosarchaea group</taxon>
        <taxon>Methanomicrobia</taxon>
        <taxon>Methanomicrobiales</taxon>
        <taxon>Methanomicrobiaceae</taxon>
        <taxon>Methanoculleus</taxon>
    </lineage>
</organism>
<gene>
    <name evidence="2" type="ORF">FGU65_07055</name>
</gene>
<reference evidence="2" key="1">
    <citation type="submission" date="2019-05" db="EMBL/GenBank/DDBJ databases">
        <title>Methanoculleus sp. FWC-SCC1, a methanogenic archaeon isolated from deep marine cold seep.</title>
        <authorList>
            <person name="Chen Y.-W."/>
            <person name="Chen S.-C."/>
            <person name="Teng N.-H."/>
            <person name="Lai M.-C."/>
        </authorList>
    </citation>
    <scope>NUCLEOTIDE SEQUENCE</scope>
    <source>
        <strain evidence="2">FWC-SCC1</strain>
    </source>
</reference>
<comment type="caution">
    <text evidence="2">The sequence shown here is derived from an EMBL/GenBank/DDBJ whole genome shotgun (WGS) entry which is preliminary data.</text>
</comment>
<feature type="transmembrane region" description="Helical" evidence="1">
    <location>
        <begin position="12"/>
        <end position="36"/>
    </location>
</feature>
<dbReference type="EMBL" id="VCYH01000004">
    <property type="protein sequence ID" value="MDN7024648.1"/>
    <property type="molecule type" value="Genomic_DNA"/>
</dbReference>
<dbReference type="RefSeq" id="WP_301663767.1">
    <property type="nucleotide sequence ID" value="NZ_VCYH01000004.1"/>
</dbReference>